<dbReference type="GeneID" id="40334347"/>
<organism evidence="1 2">
    <name type="scientific">Trypanosoma rangeli</name>
    <dbReference type="NCBI Taxonomy" id="5698"/>
    <lineage>
        <taxon>Eukaryota</taxon>
        <taxon>Discoba</taxon>
        <taxon>Euglenozoa</taxon>
        <taxon>Kinetoplastea</taxon>
        <taxon>Metakinetoplastina</taxon>
        <taxon>Trypanosomatida</taxon>
        <taxon>Trypanosomatidae</taxon>
        <taxon>Trypanosoma</taxon>
        <taxon>Herpetosoma</taxon>
    </lineage>
</organism>
<evidence type="ECO:0000313" key="1">
    <source>
        <dbReference type="EMBL" id="RNE95045.1"/>
    </source>
</evidence>
<proteinExistence type="predicted"/>
<dbReference type="EMBL" id="MKGL01000967">
    <property type="protein sequence ID" value="RNE95045.1"/>
    <property type="molecule type" value="Genomic_DNA"/>
</dbReference>
<dbReference type="RefSeq" id="XP_029233101.1">
    <property type="nucleotide sequence ID" value="XM_029387033.1"/>
</dbReference>
<dbReference type="Proteomes" id="UP000283634">
    <property type="component" value="Unassembled WGS sequence"/>
</dbReference>
<protein>
    <submittedName>
        <fullName evidence="1">Uncharacterized protein</fullName>
    </submittedName>
</protein>
<name>A0A3R7LDG4_TRYRA</name>
<reference evidence="1 2" key="1">
    <citation type="journal article" date="2018" name="BMC Genomics">
        <title>Genomic comparison of Trypanosoma conorhini and Trypanosoma rangeli to Trypanosoma cruzi strains of high and low virulence.</title>
        <authorList>
            <person name="Bradwell K.R."/>
            <person name="Koparde V.N."/>
            <person name="Matveyev A.V."/>
            <person name="Serrano M.G."/>
            <person name="Alves J.M."/>
            <person name="Parikh H."/>
            <person name="Huang B."/>
            <person name="Lee V."/>
            <person name="Espinosa-Alvarez O."/>
            <person name="Ortiz P.A."/>
            <person name="Costa-Martins A.G."/>
            <person name="Teixeira M.M."/>
            <person name="Buck G.A."/>
        </authorList>
    </citation>
    <scope>NUCLEOTIDE SEQUENCE [LARGE SCALE GENOMIC DNA]</scope>
    <source>
        <strain evidence="1 2">AM80</strain>
    </source>
</reference>
<comment type="caution">
    <text evidence="1">The sequence shown here is derived from an EMBL/GenBank/DDBJ whole genome shotgun (WGS) entry which is preliminary data.</text>
</comment>
<accession>A0A3R7LDG4</accession>
<keyword evidence="2" id="KW-1185">Reference proteome</keyword>
<evidence type="ECO:0000313" key="2">
    <source>
        <dbReference type="Proteomes" id="UP000283634"/>
    </source>
</evidence>
<gene>
    <name evidence="1" type="ORF">TraAM80_10414</name>
</gene>
<sequence length="103" mass="11478">HTAKPVELIPRNHEPEKIGVDCGVLRKPESKHFSLLDAPFCLDWRRTAVCCGGCALHGRRHAPEVHWVYGEAFRGVGSFCGKVFLWEMIEVRCADGAPINTHG</sequence>
<dbReference type="AlphaFoldDB" id="A0A3R7LDG4"/>
<feature type="non-terminal residue" evidence="1">
    <location>
        <position position="1"/>
    </location>
</feature>